<reference evidence="1" key="2">
    <citation type="journal article" date="2021" name="Genome Biol. Evol.">
        <title>Developing a high-quality reference genome for a parasitic bivalve with doubly uniparental inheritance (Bivalvia: Unionida).</title>
        <authorList>
            <person name="Smith C.H."/>
        </authorList>
    </citation>
    <scope>NUCLEOTIDE SEQUENCE</scope>
    <source>
        <strain evidence="1">CHS0354</strain>
        <tissue evidence="1">Mantle</tissue>
    </source>
</reference>
<proteinExistence type="predicted"/>
<dbReference type="AlphaFoldDB" id="A0AAE0VNR6"/>
<comment type="caution">
    <text evidence="1">The sequence shown here is derived from an EMBL/GenBank/DDBJ whole genome shotgun (WGS) entry which is preliminary data.</text>
</comment>
<evidence type="ECO:0000313" key="1">
    <source>
        <dbReference type="EMBL" id="KAK3583470.1"/>
    </source>
</evidence>
<protein>
    <submittedName>
        <fullName evidence="1">Uncharacterized protein</fullName>
    </submittedName>
</protein>
<accession>A0AAE0VNR6</accession>
<reference evidence="1" key="3">
    <citation type="submission" date="2023-05" db="EMBL/GenBank/DDBJ databases">
        <authorList>
            <person name="Smith C.H."/>
        </authorList>
    </citation>
    <scope>NUCLEOTIDE SEQUENCE</scope>
    <source>
        <strain evidence="1">CHS0354</strain>
        <tissue evidence="1">Mantle</tissue>
    </source>
</reference>
<reference evidence="1" key="1">
    <citation type="journal article" date="2021" name="Genome Biol. Evol.">
        <title>A High-Quality Reference Genome for a Parasitic Bivalve with Doubly Uniparental Inheritance (Bivalvia: Unionida).</title>
        <authorList>
            <person name="Smith C.H."/>
        </authorList>
    </citation>
    <scope>NUCLEOTIDE SEQUENCE</scope>
    <source>
        <strain evidence="1">CHS0354</strain>
    </source>
</reference>
<gene>
    <name evidence="1" type="ORF">CHS0354_025601</name>
</gene>
<organism evidence="1 2">
    <name type="scientific">Potamilus streckersoni</name>
    <dbReference type="NCBI Taxonomy" id="2493646"/>
    <lineage>
        <taxon>Eukaryota</taxon>
        <taxon>Metazoa</taxon>
        <taxon>Spiralia</taxon>
        <taxon>Lophotrochozoa</taxon>
        <taxon>Mollusca</taxon>
        <taxon>Bivalvia</taxon>
        <taxon>Autobranchia</taxon>
        <taxon>Heteroconchia</taxon>
        <taxon>Palaeoheterodonta</taxon>
        <taxon>Unionida</taxon>
        <taxon>Unionoidea</taxon>
        <taxon>Unionidae</taxon>
        <taxon>Ambleminae</taxon>
        <taxon>Lampsilini</taxon>
        <taxon>Potamilus</taxon>
    </lineage>
</organism>
<name>A0AAE0VNR6_9BIVA</name>
<dbReference type="EMBL" id="JAEAOA010001522">
    <property type="protein sequence ID" value="KAK3583470.1"/>
    <property type="molecule type" value="Genomic_DNA"/>
</dbReference>
<keyword evidence="2" id="KW-1185">Reference proteome</keyword>
<evidence type="ECO:0000313" key="2">
    <source>
        <dbReference type="Proteomes" id="UP001195483"/>
    </source>
</evidence>
<dbReference type="Proteomes" id="UP001195483">
    <property type="component" value="Unassembled WGS sequence"/>
</dbReference>
<sequence length="127" mass="14727">MFSFWNYNILSQTLTVPPTLRCKPSIKHEENFLIATLDNSEYCGKPLASVRWMEYTNISYRSKARIELPPGKEAGTYRACIEGETLKCLQNSFRWDNCENITIGYTREGREYCENITIGSTRESMAY</sequence>